<sequence>MRQVNNVIYNQANLNSWNDELPNLKSQIQSSSHFIGETKKVLIPLNSQLQVLNSNISSLRLRINLAEIELSRHQHHHHGHNHHGHSHGIIDGVVDTVATLNLIQMRGELSTLLSQQSGLEREIQDHINQIQRAEDVIEKCRKRIEWIDKHIQKGQQFLQTLNNNPSQLTTHLQQKLVANFKNYDFYHPAGVSPQVRFCLLNLQEKFNELFTLPVPATLYPLTQVSYPYIQTYLTQTTSHINYLRFCGFLWEMHHRVANEGIDEDFNNILVDLLNETHIPENGDLPDHMATGKTANIYYQEIKPTSSYLQDLTNEQLIDYESKIFEAQLSWLKPYLKRENPLQVHIANAVALIETEIKEKQQKNEPVDYHFYIHAVRDFNKITREVPDSEVITHLNLLAEHASGSPSLGKKIGGVLLTIGGLALIVASIAGLCATFGGSIAGITLGLTILQASALTLTAIGGSALTFFGVKTVQNGMQRGLSKELQHIHGDCQSLYSPSQPNYG</sequence>
<proteinExistence type="predicted"/>
<keyword evidence="2" id="KW-0472">Membrane</keyword>
<protein>
    <submittedName>
        <fullName evidence="3">Uncharacterized protein</fullName>
    </submittedName>
</protein>
<keyword evidence="4" id="KW-1185">Reference proteome</keyword>
<dbReference type="EMBL" id="CP119078">
    <property type="protein sequence ID" value="WED41804.1"/>
    <property type="molecule type" value="Genomic_DNA"/>
</dbReference>
<evidence type="ECO:0000313" key="3">
    <source>
        <dbReference type="EMBL" id="WED41804.1"/>
    </source>
</evidence>
<organism evidence="3 4">
    <name type="scientific">Legionella cardiaca</name>
    <dbReference type="NCBI Taxonomy" id="1071983"/>
    <lineage>
        <taxon>Bacteria</taxon>
        <taxon>Pseudomonadati</taxon>
        <taxon>Pseudomonadota</taxon>
        <taxon>Gammaproteobacteria</taxon>
        <taxon>Legionellales</taxon>
        <taxon>Legionellaceae</taxon>
        <taxon>Legionella</taxon>
    </lineage>
</organism>
<keyword evidence="2" id="KW-1133">Transmembrane helix</keyword>
<reference evidence="3 4" key="1">
    <citation type="submission" date="2023-02" db="EMBL/GenBank/DDBJ databases">
        <title>Genome Sequence of L. cardiaca H63T.</title>
        <authorList>
            <person name="Lopez A.E."/>
            <person name="Cianciotto N.P."/>
        </authorList>
    </citation>
    <scope>NUCLEOTIDE SEQUENCE [LARGE SCALE GENOMIC DNA]</scope>
    <source>
        <strain evidence="3 4">H63</strain>
    </source>
</reference>
<name>A0ABY8AMW9_9GAMM</name>
<accession>A0ABY8AMW9</accession>
<evidence type="ECO:0000256" key="1">
    <source>
        <dbReference type="SAM" id="Coils"/>
    </source>
</evidence>
<feature type="transmembrane region" description="Helical" evidence="2">
    <location>
        <begin position="414"/>
        <end position="442"/>
    </location>
</feature>
<evidence type="ECO:0000256" key="2">
    <source>
        <dbReference type="SAM" id="Phobius"/>
    </source>
</evidence>
<dbReference type="RefSeq" id="WP_275087630.1">
    <property type="nucleotide sequence ID" value="NZ_CP119078.1"/>
</dbReference>
<feature type="coiled-coil region" evidence="1">
    <location>
        <begin position="116"/>
        <end position="143"/>
    </location>
</feature>
<keyword evidence="2" id="KW-0812">Transmembrane</keyword>
<keyword evidence="1" id="KW-0175">Coiled coil</keyword>
<evidence type="ECO:0000313" key="4">
    <source>
        <dbReference type="Proteomes" id="UP001222087"/>
    </source>
</evidence>
<feature type="transmembrane region" description="Helical" evidence="2">
    <location>
        <begin position="448"/>
        <end position="469"/>
    </location>
</feature>
<gene>
    <name evidence="3" type="ORF">PXX05_07615</name>
</gene>
<dbReference type="Proteomes" id="UP001222087">
    <property type="component" value="Chromosome"/>
</dbReference>